<dbReference type="KEGG" id="pcad:114487075"/>
<proteinExistence type="predicted"/>
<gene>
    <name evidence="2" type="primary">LOC114487075</name>
</gene>
<evidence type="ECO:0000313" key="2">
    <source>
        <dbReference type="RefSeq" id="XP_054944478.1"/>
    </source>
</evidence>
<dbReference type="Proteomes" id="UP000248484">
    <property type="component" value="Chromosome 11"/>
</dbReference>
<reference evidence="2" key="1">
    <citation type="submission" date="2025-08" db="UniProtKB">
        <authorList>
            <consortium name="RefSeq"/>
        </authorList>
    </citation>
    <scope>IDENTIFICATION</scope>
    <source>
        <tissue evidence="2">Muscle</tissue>
    </source>
</reference>
<accession>A0A9W2WZB1</accession>
<sequence>MENWERTHFCGFKPPRLWALCYGRPRTLTHTSASRPVLGSLHGSHPPRTPTLVPLGRVYLDAPRAPQLSFPAAGPGRAPVVAPGSWSRCSKQKPGRHPESFLLSTLHPAWSPSPGDCKGALFCLHLHGQSLLLAWSTRRGPKVLLSCADLPPLSRSPPGGQNVAKDSSSHQVRLLLNSQSPSPLAHLQRRTRILAAAWRPGLSWPCLISCRSAHAPRWQAPHPSHLPVLPAHPLSVQGLCPCSFLHLAYLPPPPLFLWSIAISSLRCHLLREAFLHPRQDQAFLTFASCVPAFPLQHLSLC</sequence>
<protein>
    <submittedName>
        <fullName evidence="2">Uncharacterized protein</fullName>
    </submittedName>
</protein>
<name>A0A9W2WZB1_PHYMC</name>
<dbReference type="GeneID" id="114487075"/>
<keyword evidence="1" id="KW-1185">Reference proteome</keyword>
<evidence type="ECO:0000313" key="1">
    <source>
        <dbReference type="Proteomes" id="UP000248484"/>
    </source>
</evidence>
<organism evidence="1 2">
    <name type="scientific">Physeter macrocephalus</name>
    <name type="common">Sperm whale</name>
    <name type="synonym">Physeter catodon</name>
    <dbReference type="NCBI Taxonomy" id="9755"/>
    <lineage>
        <taxon>Eukaryota</taxon>
        <taxon>Metazoa</taxon>
        <taxon>Chordata</taxon>
        <taxon>Craniata</taxon>
        <taxon>Vertebrata</taxon>
        <taxon>Euteleostomi</taxon>
        <taxon>Mammalia</taxon>
        <taxon>Eutheria</taxon>
        <taxon>Laurasiatheria</taxon>
        <taxon>Artiodactyla</taxon>
        <taxon>Whippomorpha</taxon>
        <taxon>Cetacea</taxon>
        <taxon>Odontoceti</taxon>
        <taxon>Physeteridae</taxon>
        <taxon>Physeter</taxon>
    </lineage>
</organism>
<dbReference type="RefSeq" id="XP_054944478.1">
    <property type="nucleotide sequence ID" value="XM_055088503.1"/>
</dbReference>
<dbReference type="AlphaFoldDB" id="A0A9W2WZB1"/>